<dbReference type="VEuPathDB" id="FungiDB:JI435_403220"/>
<proteinExistence type="predicted"/>
<protein>
    <submittedName>
        <fullName evidence="1">Uncharacterized protein</fullName>
    </submittedName>
</protein>
<name>A0A7U2HYP7_PHANO</name>
<organism evidence="1 2">
    <name type="scientific">Phaeosphaeria nodorum (strain SN15 / ATCC MYA-4574 / FGSC 10173)</name>
    <name type="common">Glume blotch fungus</name>
    <name type="synonym">Parastagonospora nodorum</name>
    <dbReference type="NCBI Taxonomy" id="321614"/>
    <lineage>
        <taxon>Eukaryota</taxon>
        <taxon>Fungi</taxon>
        <taxon>Dikarya</taxon>
        <taxon>Ascomycota</taxon>
        <taxon>Pezizomycotina</taxon>
        <taxon>Dothideomycetes</taxon>
        <taxon>Pleosporomycetidae</taxon>
        <taxon>Pleosporales</taxon>
        <taxon>Pleosporineae</taxon>
        <taxon>Phaeosphaeriaceae</taxon>
        <taxon>Parastagonospora</taxon>
    </lineage>
</organism>
<sequence length="33" mass="3680">TCVSSLSNAQSTRRIQSDAYCRGSLTRARHLLQ</sequence>
<gene>
    <name evidence="1" type="ORF">JI435_403220</name>
</gene>
<evidence type="ECO:0000313" key="2">
    <source>
        <dbReference type="Proteomes" id="UP000663193"/>
    </source>
</evidence>
<dbReference type="AlphaFoldDB" id="A0A7U2HYP7"/>
<accession>A0A7U2HYP7</accession>
<dbReference type="Proteomes" id="UP000663193">
    <property type="component" value="Chromosome 2"/>
</dbReference>
<dbReference type="EMBL" id="CP069024">
    <property type="protein sequence ID" value="QRC92967.1"/>
    <property type="molecule type" value="Genomic_DNA"/>
</dbReference>
<feature type="non-terminal residue" evidence="1">
    <location>
        <position position="1"/>
    </location>
</feature>
<evidence type="ECO:0000313" key="1">
    <source>
        <dbReference type="EMBL" id="QRC92967.1"/>
    </source>
</evidence>
<reference evidence="2" key="1">
    <citation type="journal article" date="2021" name="BMC Genomics">
        <title>Chromosome-level genome assembly and manually-curated proteome of model necrotroph Parastagonospora nodorum Sn15 reveals a genome-wide trove of candidate effector homologs, and redundancy of virulence-related functions within an accessory chromosome.</title>
        <authorList>
            <person name="Bertazzoni S."/>
            <person name="Jones D.A.B."/>
            <person name="Phan H.T."/>
            <person name="Tan K.-C."/>
            <person name="Hane J.K."/>
        </authorList>
    </citation>
    <scope>NUCLEOTIDE SEQUENCE [LARGE SCALE GENOMIC DNA]</scope>
    <source>
        <strain evidence="2">SN15 / ATCC MYA-4574 / FGSC 10173)</strain>
    </source>
</reference>
<keyword evidence="2" id="KW-1185">Reference proteome</keyword>